<dbReference type="PANTHER" id="PTHR35457">
    <property type="entry name" value="HEME A SYNTHASE"/>
    <property type="match status" value="1"/>
</dbReference>
<evidence type="ECO:0000256" key="5">
    <source>
        <dbReference type="ARBA" id="ARBA00022989"/>
    </source>
</evidence>
<evidence type="ECO:0000256" key="11">
    <source>
        <dbReference type="ARBA" id="ARBA00023444"/>
    </source>
</evidence>
<dbReference type="Pfam" id="PF02628">
    <property type="entry name" value="COX15-CtaA"/>
    <property type="match status" value="1"/>
</dbReference>
<keyword evidence="6" id="KW-0560">Oxidoreductase</keyword>
<organism evidence="13 14">
    <name type="scientific">Undibacterium hunanense</name>
    <dbReference type="NCBI Taxonomy" id="2762292"/>
    <lineage>
        <taxon>Bacteria</taxon>
        <taxon>Pseudomonadati</taxon>
        <taxon>Pseudomonadota</taxon>
        <taxon>Betaproteobacteria</taxon>
        <taxon>Burkholderiales</taxon>
        <taxon>Oxalobacteraceae</taxon>
        <taxon>Undibacterium</taxon>
    </lineage>
</organism>
<gene>
    <name evidence="13" type="ORF">H8L32_13550</name>
</gene>
<keyword evidence="9 12" id="KW-0472">Membrane</keyword>
<keyword evidence="10" id="KW-1015">Disulfide bond</keyword>
<dbReference type="PANTHER" id="PTHR35457:SF1">
    <property type="entry name" value="HEME A SYNTHASE"/>
    <property type="match status" value="1"/>
</dbReference>
<protein>
    <submittedName>
        <fullName evidence="13">COX15/CtaA family protein</fullName>
    </submittedName>
</protein>
<evidence type="ECO:0000256" key="10">
    <source>
        <dbReference type="ARBA" id="ARBA00023157"/>
    </source>
</evidence>
<comment type="caution">
    <text evidence="13">The sequence shown here is derived from an EMBL/GenBank/DDBJ whole genome shotgun (WGS) entry which is preliminary data.</text>
</comment>
<keyword evidence="8" id="KW-0350">Heme biosynthesis</keyword>
<keyword evidence="14" id="KW-1185">Reference proteome</keyword>
<keyword evidence="7" id="KW-0408">Iron</keyword>
<evidence type="ECO:0000256" key="2">
    <source>
        <dbReference type="ARBA" id="ARBA00022475"/>
    </source>
</evidence>
<dbReference type="EMBL" id="JACOGF010000006">
    <property type="protein sequence ID" value="MBC3918512.1"/>
    <property type="molecule type" value="Genomic_DNA"/>
</dbReference>
<name>A0ABR6ZRN1_9BURK</name>
<dbReference type="RefSeq" id="WP_186947769.1">
    <property type="nucleotide sequence ID" value="NZ_JACOGF010000006.1"/>
</dbReference>
<feature type="transmembrane region" description="Helical" evidence="12">
    <location>
        <begin position="32"/>
        <end position="52"/>
    </location>
</feature>
<accession>A0ABR6ZRN1</accession>
<dbReference type="InterPro" id="IPR003780">
    <property type="entry name" value="COX15/CtaA_fam"/>
</dbReference>
<keyword evidence="5 12" id="KW-1133">Transmembrane helix</keyword>
<evidence type="ECO:0000256" key="8">
    <source>
        <dbReference type="ARBA" id="ARBA00023133"/>
    </source>
</evidence>
<evidence type="ECO:0000256" key="12">
    <source>
        <dbReference type="SAM" id="Phobius"/>
    </source>
</evidence>
<feature type="transmembrane region" description="Helical" evidence="12">
    <location>
        <begin position="196"/>
        <end position="217"/>
    </location>
</feature>
<feature type="transmembrane region" description="Helical" evidence="12">
    <location>
        <begin position="271"/>
        <end position="289"/>
    </location>
</feature>
<evidence type="ECO:0000256" key="7">
    <source>
        <dbReference type="ARBA" id="ARBA00023004"/>
    </source>
</evidence>
<evidence type="ECO:0000256" key="9">
    <source>
        <dbReference type="ARBA" id="ARBA00023136"/>
    </source>
</evidence>
<comment type="subcellular location">
    <subcellularLocation>
        <location evidence="1">Membrane</location>
        <topology evidence="1">Multi-pass membrane protein</topology>
    </subcellularLocation>
</comment>
<feature type="transmembrane region" description="Helical" evidence="12">
    <location>
        <begin position="329"/>
        <end position="347"/>
    </location>
</feature>
<feature type="transmembrane region" description="Helical" evidence="12">
    <location>
        <begin position="155"/>
        <end position="176"/>
    </location>
</feature>
<dbReference type="InterPro" id="IPR050450">
    <property type="entry name" value="COX15/CtaA_HemeA_synthase"/>
</dbReference>
<feature type="transmembrane region" description="Helical" evidence="12">
    <location>
        <begin position="301"/>
        <end position="323"/>
    </location>
</feature>
<evidence type="ECO:0000256" key="4">
    <source>
        <dbReference type="ARBA" id="ARBA00022723"/>
    </source>
</evidence>
<evidence type="ECO:0000256" key="6">
    <source>
        <dbReference type="ARBA" id="ARBA00023002"/>
    </source>
</evidence>
<evidence type="ECO:0000256" key="3">
    <source>
        <dbReference type="ARBA" id="ARBA00022692"/>
    </source>
</evidence>
<evidence type="ECO:0000256" key="1">
    <source>
        <dbReference type="ARBA" id="ARBA00004141"/>
    </source>
</evidence>
<keyword evidence="2" id="KW-1003">Cell membrane</keyword>
<feature type="transmembrane region" description="Helical" evidence="12">
    <location>
        <begin position="6"/>
        <end position="23"/>
    </location>
</feature>
<feature type="transmembrane region" description="Helical" evidence="12">
    <location>
        <begin position="103"/>
        <end position="121"/>
    </location>
</feature>
<reference evidence="13 14" key="1">
    <citation type="submission" date="2020-08" db="EMBL/GenBank/DDBJ databases">
        <title>Novel species isolated from subtropical streams in China.</title>
        <authorList>
            <person name="Lu H."/>
        </authorList>
    </citation>
    <scope>NUCLEOTIDE SEQUENCE [LARGE SCALE GENOMIC DNA]</scope>
    <source>
        <strain evidence="13 14">CY18W</strain>
    </source>
</reference>
<keyword evidence="3 12" id="KW-0812">Transmembrane</keyword>
<dbReference type="Proteomes" id="UP000650424">
    <property type="component" value="Unassembled WGS sequence"/>
</dbReference>
<comment type="pathway">
    <text evidence="11">Porphyrin-containing compound metabolism.</text>
</comment>
<feature type="transmembrane region" description="Helical" evidence="12">
    <location>
        <begin position="128"/>
        <end position="149"/>
    </location>
</feature>
<evidence type="ECO:0000313" key="13">
    <source>
        <dbReference type="EMBL" id="MBC3918512.1"/>
    </source>
</evidence>
<proteinExistence type="predicted"/>
<sequence>MWLQLALTALIVAVIPLTMVVLSKEKSKYRKLIAVTVTLTFELIMFGAFTRLTDSGLGCPDWPGCYGQANPLQSHAAIKAAEIAMPTGPVTLQKAWIEMVHRYLAMSVGVLIVVQMAIAWARRRQLNTAPWLSTFLLFFVCLQGAFGAWTVTLKLQPVIVTTHLILGMGLLALLSASLEQQSHQGDALRQADARRLLWPASLALLLVFMQIALGGWVSTNYAALACHDYPLCNGKVMPAMDFEHGFSLWRQLGQTVNGDFLPFSALVAIQWVHRNFALLVVAVCLWAGWKTRQTPGLESLGRNILLAIVAQFVIGVSTVFFSWPLLLAVLHNGGAATLVLLLTMLNYRIRHVSLAAAKDRL</sequence>
<keyword evidence="4" id="KW-0479">Metal-binding</keyword>
<evidence type="ECO:0000313" key="14">
    <source>
        <dbReference type="Proteomes" id="UP000650424"/>
    </source>
</evidence>